<comment type="caution">
    <text evidence="9">The sequence shown here is derived from an EMBL/GenBank/DDBJ whole genome shotgun (WGS) entry which is preliminary data.</text>
</comment>
<dbReference type="InterPro" id="IPR050515">
    <property type="entry name" value="Beta-lactam/transpept"/>
</dbReference>
<proteinExistence type="inferred from homology"/>
<dbReference type="PANTHER" id="PTHR30627:SF26">
    <property type="entry name" value="PENICILLIN-BINDING PROTEIN 2B"/>
    <property type="match status" value="1"/>
</dbReference>
<evidence type="ECO:0000256" key="3">
    <source>
        <dbReference type="ARBA" id="ARBA00007171"/>
    </source>
</evidence>
<organism evidence="9 10">
    <name type="scientific">Tigheibacillus halophilus</name>
    <dbReference type="NCBI Taxonomy" id="361280"/>
    <lineage>
        <taxon>Bacteria</taxon>
        <taxon>Bacillati</taxon>
        <taxon>Bacillota</taxon>
        <taxon>Bacilli</taxon>
        <taxon>Bacillales</taxon>
        <taxon>Bacillaceae</taxon>
        <taxon>Tigheibacillus</taxon>
    </lineage>
</organism>
<dbReference type="Gene3D" id="3.30.450.330">
    <property type="match status" value="1"/>
</dbReference>
<dbReference type="SUPFAM" id="SSF56601">
    <property type="entry name" value="beta-lactamase/transpeptidase-like"/>
    <property type="match status" value="1"/>
</dbReference>
<evidence type="ECO:0000256" key="5">
    <source>
        <dbReference type="ARBA" id="ARBA00023136"/>
    </source>
</evidence>
<dbReference type="EC" id="3.4.16.4" evidence="4"/>
<evidence type="ECO:0000259" key="8">
    <source>
        <dbReference type="Pfam" id="PF03717"/>
    </source>
</evidence>
<feature type="domain" description="Penicillin-binding protein transpeptidase" evidence="7">
    <location>
        <begin position="141"/>
        <end position="169"/>
    </location>
</feature>
<comment type="subcellular location">
    <subcellularLocation>
        <location evidence="1">Membrane</location>
    </subcellularLocation>
</comment>
<evidence type="ECO:0000256" key="2">
    <source>
        <dbReference type="ARBA" id="ARBA00004752"/>
    </source>
</evidence>
<comment type="pathway">
    <text evidence="2">Cell wall biogenesis; peptidoglycan biosynthesis.</text>
</comment>
<dbReference type="Proteomes" id="UP001281447">
    <property type="component" value="Unassembled WGS sequence"/>
</dbReference>
<dbReference type="PANTHER" id="PTHR30627">
    <property type="entry name" value="PEPTIDOGLYCAN D,D-TRANSPEPTIDASE"/>
    <property type="match status" value="1"/>
</dbReference>
<dbReference type="SUPFAM" id="SSF56519">
    <property type="entry name" value="Penicillin binding protein dimerisation domain"/>
    <property type="match status" value="1"/>
</dbReference>
<evidence type="ECO:0000259" key="7">
    <source>
        <dbReference type="Pfam" id="PF00905"/>
    </source>
</evidence>
<comment type="catalytic activity">
    <reaction evidence="6">
        <text>Preferential cleavage: (Ac)2-L-Lys-D-Ala-|-D-Ala. Also transpeptidation of peptidyl-alanyl moieties that are N-acyl substituents of D-alanine.</text>
        <dbReference type="EC" id="3.4.16.4"/>
    </reaction>
</comment>
<name>A0ABU5CAF0_9BACI</name>
<evidence type="ECO:0000256" key="1">
    <source>
        <dbReference type="ARBA" id="ARBA00004370"/>
    </source>
</evidence>
<sequence length="182" mass="20788">MNSANWGKVSAKKTKEKISKMNLPGIDFVKESTRYYPNGMFASQIIGFAKTEEKQTKDGFYVRNIHGITGMEKQMDKLLHGKKGHISYERDNYNSKLLNPKEVITKPEDGDNVYLTIDQKIQTLLEDVLTQVEQKYEPSRMTAIVMNPKTGEILAMSNRPSYDPNNPVNVKKLVQRCDINTI</sequence>
<feature type="domain" description="Penicillin-binding protein dimerisation" evidence="8">
    <location>
        <begin position="15"/>
        <end position="96"/>
    </location>
</feature>
<dbReference type="EMBL" id="JAWDIP010000004">
    <property type="protein sequence ID" value="MDY0396297.1"/>
    <property type="molecule type" value="Genomic_DNA"/>
</dbReference>
<comment type="similarity">
    <text evidence="3">Belongs to the transpeptidase family.</text>
</comment>
<dbReference type="InterPro" id="IPR012338">
    <property type="entry name" value="Beta-lactam/transpept-like"/>
</dbReference>
<dbReference type="InterPro" id="IPR001460">
    <property type="entry name" value="PCN-bd_Tpept"/>
</dbReference>
<evidence type="ECO:0000256" key="6">
    <source>
        <dbReference type="ARBA" id="ARBA00034000"/>
    </source>
</evidence>
<evidence type="ECO:0000313" key="9">
    <source>
        <dbReference type="EMBL" id="MDY0396297.1"/>
    </source>
</evidence>
<dbReference type="Pfam" id="PF00905">
    <property type="entry name" value="Transpeptidase"/>
    <property type="match status" value="1"/>
</dbReference>
<keyword evidence="5" id="KW-0472">Membrane</keyword>
<reference evidence="9 10" key="1">
    <citation type="submission" date="2023-10" db="EMBL/GenBank/DDBJ databases">
        <title>Virgibacillus halophilus 5B73C genome.</title>
        <authorList>
            <person name="Miliotis G."/>
            <person name="Sengupta P."/>
            <person name="Hameed A."/>
            <person name="Chuvochina M."/>
            <person name="Mcdonagh F."/>
            <person name="Simpson A.C."/>
            <person name="Singh N.K."/>
            <person name="Rekha P.D."/>
            <person name="Raman K."/>
            <person name="Hugenholtz P."/>
            <person name="Venkateswaran K."/>
        </authorList>
    </citation>
    <scope>NUCLEOTIDE SEQUENCE [LARGE SCALE GENOMIC DNA]</scope>
    <source>
        <strain evidence="9 10">5B73C</strain>
    </source>
</reference>
<gene>
    <name evidence="9" type="ORF">RWE15_20510</name>
</gene>
<evidence type="ECO:0000256" key="4">
    <source>
        <dbReference type="ARBA" id="ARBA00012448"/>
    </source>
</evidence>
<dbReference type="Gene3D" id="3.90.1310.10">
    <property type="entry name" value="Penicillin-binding protein 2a (Domain 2)"/>
    <property type="match status" value="1"/>
</dbReference>
<dbReference type="Pfam" id="PF03717">
    <property type="entry name" value="PBP_dimer"/>
    <property type="match status" value="1"/>
</dbReference>
<dbReference type="InterPro" id="IPR036138">
    <property type="entry name" value="PBP_dimer_sf"/>
</dbReference>
<dbReference type="InterPro" id="IPR005311">
    <property type="entry name" value="PBP_dimer"/>
</dbReference>
<evidence type="ECO:0000313" key="10">
    <source>
        <dbReference type="Proteomes" id="UP001281447"/>
    </source>
</evidence>
<accession>A0ABU5CAF0</accession>
<protein>
    <recommendedName>
        <fullName evidence="4">serine-type D-Ala-D-Ala carboxypeptidase</fullName>
        <ecNumber evidence="4">3.4.16.4</ecNumber>
    </recommendedName>
</protein>
<keyword evidence="10" id="KW-1185">Reference proteome</keyword>